<sequence length="924" mass="102182">MAELSVKDHLEGILSDFEALKRSFDMEDVDDPELSPSSSLNSPYSPSSAGMILTGSGDSRRSSGAHQPVYQTHISISSSSSPAHSPVLKTRISSSLSFNRGTIQIAKSNGSTRSNLTRVSSFQTRLNPNGFSMLGPGSDSESLHSSTSSLECQPATKLIASVRSSQSPLGQPESNIRISKISSPVLKKFSSHGNVFHSEIEHPSAGLAPMATVNHNSLPSLDLHIAEDQSPDLIPSPDAAYPSATAWNAPTQSCTVVLSKNSKPISREPSFSSSSTLPPPDVTRQSNLTGASIPVFRPTQSQLNKLQKFPISLKGLDEKPPDVSSLDSGRDSVSRLLPRTQLKVNLQTNPSIQTKPTSQQPILVVKDETAEPFKGMPVIPSPVPLPTDMSIDESCTSISTPQVQLVSQLEAVQEMSSVFCSTPLPSVPKDYLRCMIERANSFTQTDGLGLKAPAPVSTLQNSPYGGKTSRSSGGLVQESHIAAHTKEVEEFSSYDEQRYHQSTTTHQRDVSLPPTGYTDSSSDITVPPRSAPVVAVAAPTAISFHTTGAPSAFSASPISLLTERRLESPRISMAEQQRLWQQVTDRDMLPTAHDAEPDVPGSEPFGYVGIEAVLDQMKRKAMKIGFEFNIMVVGQSGLGKSTLVNTLFKSKICRRSMSPEYEKIPKTVELRAVSHVIEEKGLKMRLTVIDTPGFGDQINNQNCWDPIIKYIAEQYEKYLREEIVIKRKRRIPDSRVHCCIYFVPPTGHWLRPLDVEFMKRLSKIVNIVPVIAKADTMTLEEREEFKQQIQKDLQAYGISVYPQRELDEDMEDTVLNDRIREKIPFAVVGTDQEHQVNGKKVLGRKTNWGIIEVENMAHCEFANLRDLLIRTNLQDLKDITHYIHYESYRIRRLSESNLLPQGPEYIPQYPTRELIDKDELENDF</sequence>
<feature type="region of interest" description="Disordered" evidence="9">
    <location>
        <begin position="491"/>
        <end position="526"/>
    </location>
</feature>
<dbReference type="PANTHER" id="PTHR18884">
    <property type="entry name" value="SEPTIN"/>
    <property type="match status" value="1"/>
</dbReference>
<evidence type="ECO:0000256" key="5">
    <source>
        <dbReference type="ARBA" id="ARBA00023134"/>
    </source>
</evidence>
<dbReference type="GO" id="GO:0005856">
    <property type="term" value="C:cytoskeleton"/>
    <property type="evidence" value="ECO:0007669"/>
    <property type="project" value="UniProtKB-SubCell"/>
</dbReference>
<evidence type="ECO:0000256" key="4">
    <source>
        <dbReference type="ARBA" id="ARBA00022741"/>
    </source>
</evidence>
<dbReference type="GO" id="GO:0005525">
    <property type="term" value="F:GTP binding"/>
    <property type="evidence" value="ECO:0007669"/>
    <property type="project" value="UniProtKB-KW"/>
</dbReference>
<feature type="compositionally biased region" description="Low complexity" evidence="9">
    <location>
        <begin position="262"/>
        <end position="276"/>
    </location>
</feature>
<keyword evidence="3" id="KW-0132">Cell division</keyword>
<dbReference type="KEGG" id="muo:115476382"/>
<dbReference type="AlphaFoldDB" id="A0A6P7YZ88"/>
<evidence type="ECO:0000256" key="2">
    <source>
        <dbReference type="ARBA" id="ARBA00022490"/>
    </source>
</evidence>
<evidence type="ECO:0000256" key="6">
    <source>
        <dbReference type="ARBA" id="ARBA00023212"/>
    </source>
</evidence>
<dbReference type="GO" id="GO:0051301">
    <property type="term" value="P:cell division"/>
    <property type="evidence" value="ECO:0007669"/>
    <property type="project" value="UniProtKB-KW"/>
</dbReference>
<dbReference type="InterPro" id="IPR016491">
    <property type="entry name" value="Septin"/>
</dbReference>
<keyword evidence="11" id="KW-1185">Reference proteome</keyword>
<keyword evidence="6" id="KW-0206">Cytoskeleton</keyword>
<dbReference type="PROSITE" id="PS51719">
    <property type="entry name" value="G_SEPTIN"/>
    <property type="match status" value="1"/>
</dbReference>
<keyword evidence="4 8" id="KW-0547">Nucleotide-binding</keyword>
<keyword evidence="2" id="KW-0963">Cytoplasm</keyword>
<evidence type="ECO:0000256" key="8">
    <source>
        <dbReference type="RuleBase" id="RU004560"/>
    </source>
</evidence>
<comment type="similarity">
    <text evidence="8">Belongs to the TRAFAC class TrmE-Era-EngA-EngB-Septin-like GTPase superfamily. Septin GTPase family.</text>
</comment>
<dbReference type="InParanoid" id="A0A6P7YZ88"/>
<gene>
    <name evidence="12" type="primary">SEPTIN12</name>
</gene>
<feature type="region of interest" description="Disordered" evidence="9">
    <location>
        <begin position="259"/>
        <end position="283"/>
    </location>
</feature>
<proteinExistence type="inferred from homology"/>
<name>A0A6P7YZ88_9AMPH</name>
<dbReference type="FunFam" id="3.40.50.300:FF:000143">
    <property type="entry name" value="septin-9 isoform X1"/>
    <property type="match status" value="1"/>
</dbReference>
<dbReference type="Proteomes" id="UP000515156">
    <property type="component" value="Chromosome 8"/>
</dbReference>
<dbReference type="RefSeq" id="XP_030068595.1">
    <property type="nucleotide sequence ID" value="XM_030212735.1"/>
</dbReference>
<dbReference type="InterPro" id="IPR030379">
    <property type="entry name" value="G_SEPTIN_dom"/>
</dbReference>
<evidence type="ECO:0000313" key="12">
    <source>
        <dbReference type="RefSeq" id="XP_030068595.1"/>
    </source>
</evidence>
<dbReference type="SUPFAM" id="SSF52540">
    <property type="entry name" value="P-loop containing nucleoside triphosphate hydrolases"/>
    <property type="match status" value="1"/>
</dbReference>
<dbReference type="CDD" id="cd01850">
    <property type="entry name" value="CDC_Septin"/>
    <property type="match status" value="1"/>
</dbReference>
<evidence type="ECO:0000256" key="7">
    <source>
        <dbReference type="ARBA" id="ARBA00023306"/>
    </source>
</evidence>
<accession>A0A6P7YZ88</accession>
<keyword evidence="7" id="KW-0131">Cell cycle</keyword>
<evidence type="ECO:0000313" key="11">
    <source>
        <dbReference type="Proteomes" id="UP000515156"/>
    </source>
</evidence>
<organism evidence="11 12">
    <name type="scientific">Microcaecilia unicolor</name>
    <dbReference type="NCBI Taxonomy" id="1415580"/>
    <lineage>
        <taxon>Eukaryota</taxon>
        <taxon>Metazoa</taxon>
        <taxon>Chordata</taxon>
        <taxon>Craniata</taxon>
        <taxon>Vertebrata</taxon>
        <taxon>Euteleostomi</taxon>
        <taxon>Amphibia</taxon>
        <taxon>Gymnophiona</taxon>
        <taxon>Siphonopidae</taxon>
        <taxon>Microcaecilia</taxon>
    </lineage>
</organism>
<evidence type="ECO:0000259" key="10">
    <source>
        <dbReference type="PROSITE" id="PS51719"/>
    </source>
</evidence>
<feature type="region of interest" description="Disordered" evidence="9">
    <location>
        <begin position="28"/>
        <end position="67"/>
    </location>
</feature>
<dbReference type="OrthoDB" id="416553at2759"/>
<keyword evidence="5 8" id="KW-0342">GTP-binding</keyword>
<evidence type="ECO:0000256" key="1">
    <source>
        <dbReference type="ARBA" id="ARBA00004245"/>
    </source>
</evidence>
<feature type="domain" description="Septin-type G" evidence="10">
    <location>
        <begin position="624"/>
        <end position="895"/>
    </location>
</feature>
<protein>
    <submittedName>
        <fullName evidence="12">Septin-12 isoform X1</fullName>
    </submittedName>
</protein>
<dbReference type="GeneID" id="115476382"/>
<comment type="subcellular location">
    <subcellularLocation>
        <location evidence="1">Cytoplasm</location>
        <location evidence="1">Cytoskeleton</location>
    </subcellularLocation>
</comment>
<dbReference type="Gene3D" id="3.40.50.300">
    <property type="entry name" value="P-loop containing nucleotide triphosphate hydrolases"/>
    <property type="match status" value="1"/>
</dbReference>
<dbReference type="InterPro" id="IPR027417">
    <property type="entry name" value="P-loop_NTPase"/>
</dbReference>
<evidence type="ECO:0000256" key="3">
    <source>
        <dbReference type="ARBA" id="ARBA00022618"/>
    </source>
</evidence>
<feature type="compositionally biased region" description="Low complexity" evidence="9">
    <location>
        <begin position="34"/>
        <end position="48"/>
    </location>
</feature>
<evidence type="ECO:0000256" key="9">
    <source>
        <dbReference type="SAM" id="MobiDB-lite"/>
    </source>
</evidence>
<dbReference type="Pfam" id="PF00735">
    <property type="entry name" value="Septin"/>
    <property type="match status" value="1"/>
</dbReference>
<reference evidence="12" key="1">
    <citation type="submission" date="2025-08" db="UniProtKB">
        <authorList>
            <consortium name="RefSeq"/>
        </authorList>
    </citation>
    <scope>IDENTIFICATION</scope>
</reference>
<dbReference type="CTD" id="124404"/>